<comment type="subcellular location">
    <subcellularLocation>
        <location evidence="1">Cell inner membrane</location>
    </subcellularLocation>
</comment>
<evidence type="ECO:0000256" key="2">
    <source>
        <dbReference type="ARBA" id="ARBA00022475"/>
    </source>
</evidence>
<evidence type="ECO:0000313" key="7">
    <source>
        <dbReference type="EMBL" id="KFI31783.1"/>
    </source>
</evidence>
<gene>
    <name evidence="7" type="ORF">CN97_04965</name>
</gene>
<dbReference type="GO" id="GO:0005886">
    <property type="term" value="C:plasma membrane"/>
    <property type="evidence" value="ECO:0007669"/>
    <property type="project" value="UniProtKB-SubCell"/>
</dbReference>
<evidence type="ECO:0000256" key="6">
    <source>
        <dbReference type="ARBA" id="ARBA00023315"/>
    </source>
</evidence>
<dbReference type="GO" id="GO:0016746">
    <property type="term" value="F:acyltransferase activity"/>
    <property type="evidence" value="ECO:0007669"/>
    <property type="project" value="UniProtKB-KW"/>
</dbReference>
<evidence type="ECO:0000256" key="4">
    <source>
        <dbReference type="ARBA" id="ARBA00022679"/>
    </source>
</evidence>
<dbReference type="STRING" id="195105.CN97_04965"/>
<keyword evidence="8" id="KW-1185">Reference proteome</keyword>
<dbReference type="CDD" id="cd07984">
    <property type="entry name" value="LPLAT_LABLAT-like"/>
    <property type="match status" value="1"/>
</dbReference>
<keyword evidence="6 7" id="KW-0012">Acyltransferase</keyword>
<dbReference type="RefSeq" id="WP_051910869.1">
    <property type="nucleotide sequence ID" value="NZ_CAMIFG010000024.1"/>
</dbReference>
<sequence length="300" mass="33247">MSQEDAADGTGISVKDRITDIAGRVLMGGLRLIPYERRIPLAGWVFSRIVAPLAGYRKRIRENLALIFPDMDPAEVRRLCRDVPDNVGRGLVELFSGEEFLARVSGTPVRGPGVDAVAAAQAAGRPVIIVSGHFGNFNAARPVLAAKGYKVGALYRPMDNPLFHDSYIAAMESLSKPLFPRSRRGMAEMLRFLRSGGLVAILIDQAMTGEPALTFFGHPAHTSLSAAELALRYDAVIAPGYVIRKDNGLDFDMWIEAPLEHTDPMTMTQALNDSLEAQVRNHMDQWFWIHRRWKPARQRS</sequence>
<evidence type="ECO:0000313" key="8">
    <source>
        <dbReference type="Proteomes" id="UP000028826"/>
    </source>
</evidence>
<keyword evidence="5" id="KW-0472">Membrane</keyword>
<proteinExistence type="predicted"/>
<dbReference type="EMBL" id="JGYG01000001">
    <property type="protein sequence ID" value="KFI31783.1"/>
    <property type="molecule type" value="Genomic_DNA"/>
</dbReference>
<dbReference type="Pfam" id="PF03279">
    <property type="entry name" value="Lip_A_acyltrans"/>
    <property type="match status" value="1"/>
</dbReference>
<organism evidence="7 8">
    <name type="scientific">Haematobacter massiliensis</name>
    <dbReference type="NCBI Taxonomy" id="195105"/>
    <lineage>
        <taxon>Bacteria</taxon>
        <taxon>Pseudomonadati</taxon>
        <taxon>Pseudomonadota</taxon>
        <taxon>Alphaproteobacteria</taxon>
        <taxon>Rhodobacterales</taxon>
        <taxon>Paracoccaceae</taxon>
        <taxon>Haematobacter</taxon>
    </lineage>
</organism>
<keyword evidence="3" id="KW-0997">Cell inner membrane</keyword>
<dbReference type="PANTHER" id="PTHR30606">
    <property type="entry name" value="LIPID A BIOSYNTHESIS LAUROYL ACYLTRANSFERASE"/>
    <property type="match status" value="1"/>
</dbReference>
<dbReference type="PANTHER" id="PTHR30606:SF10">
    <property type="entry name" value="PHOSPHATIDYLINOSITOL MANNOSIDE ACYLTRANSFERASE"/>
    <property type="match status" value="1"/>
</dbReference>
<dbReference type="Proteomes" id="UP000028826">
    <property type="component" value="Unassembled WGS sequence"/>
</dbReference>
<keyword evidence="2" id="KW-1003">Cell membrane</keyword>
<evidence type="ECO:0000256" key="1">
    <source>
        <dbReference type="ARBA" id="ARBA00004533"/>
    </source>
</evidence>
<accession>A0A086YBY3</accession>
<evidence type="ECO:0000256" key="3">
    <source>
        <dbReference type="ARBA" id="ARBA00022519"/>
    </source>
</evidence>
<reference evidence="7 8" key="1">
    <citation type="submission" date="2014-03" db="EMBL/GenBank/DDBJ databases">
        <title>Genome of Haematobacter massiliensis CCUG 47968.</title>
        <authorList>
            <person name="Wang D."/>
            <person name="Wang G."/>
        </authorList>
    </citation>
    <scope>NUCLEOTIDE SEQUENCE [LARGE SCALE GENOMIC DNA]</scope>
    <source>
        <strain evidence="7 8">CCUG 47968</strain>
    </source>
</reference>
<dbReference type="InterPro" id="IPR004960">
    <property type="entry name" value="LipA_acyltrans"/>
</dbReference>
<comment type="caution">
    <text evidence="7">The sequence shown here is derived from an EMBL/GenBank/DDBJ whole genome shotgun (WGS) entry which is preliminary data.</text>
</comment>
<keyword evidence="4 7" id="KW-0808">Transferase</keyword>
<evidence type="ECO:0000256" key="5">
    <source>
        <dbReference type="ARBA" id="ARBA00023136"/>
    </source>
</evidence>
<dbReference type="eggNOG" id="COG1560">
    <property type="taxonomic scope" value="Bacteria"/>
</dbReference>
<dbReference type="OrthoDB" id="9801955at2"/>
<dbReference type="AlphaFoldDB" id="A0A086YBY3"/>
<dbReference type="GO" id="GO:0009247">
    <property type="term" value="P:glycolipid biosynthetic process"/>
    <property type="evidence" value="ECO:0007669"/>
    <property type="project" value="UniProtKB-ARBA"/>
</dbReference>
<name>A0A086YBY3_9RHOB</name>
<protein>
    <submittedName>
        <fullName evidence="7">Lauroyl acyltransferase</fullName>
    </submittedName>
</protein>